<evidence type="ECO:0000256" key="1">
    <source>
        <dbReference type="SAM" id="Phobius"/>
    </source>
</evidence>
<proteinExistence type="predicted"/>
<dbReference type="EMBL" id="VLLG01000003">
    <property type="protein sequence ID" value="TWI89040.1"/>
    <property type="molecule type" value="Genomic_DNA"/>
</dbReference>
<evidence type="ECO:0000313" key="3">
    <source>
        <dbReference type="Proteomes" id="UP000316778"/>
    </source>
</evidence>
<organism evidence="2 3">
    <name type="scientific">Chitinophaga japonensis</name>
    <name type="common">Flexibacter japonensis</name>
    <dbReference type="NCBI Taxonomy" id="104662"/>
    <lineage>
        <taxon>Bacteria</taxon>
        <taxon>Pseudomonadati</taxon>
        <taxon>Bacteroidota</taxon>
        <taxon>Chitinophagia</taxon>
        <taxon>Chitinophagales</taxon>
        <taxon>Chitinophagaceae</taxon>
        <taxon>Chitinophaga</taxon>
    </lineage>
</organism>
<feature type="transmembrane region" description="Helical" evidence="1">
    <location>
        <begin position="37"/>
        <end position="54"/>
    </location>
</feature>
<sequence length="67" mass="7374">MITQKDTKGTRTFIWITRLVRWGMGIAIIWAGGGFEGAWPALVFGGALIITGFFRPRGCLGESCNIR</sequence>
<dbReference type="Proteomes" id="UP000316778">
    <property type="component" value="Unassembled WGS sequence"/>
</dbReference>
<evidence type="ECO:0008006" key="4">
    <source>
        <dbReference type="Google" id="ProtNLM"/>
    </source>
</evidence>
<keyword evidence="1" id="KW-0812">Transmembrane</keyword>
<keyword evidence="3" id="KW-1185">Reference proteome</keyword>
<gene>
    <name evidence="2" type="ORF">LX66_3133</name>
</gene>
<dbReference type="RefSeq" id="WP_145715083.1">
    <property type="nucleotide sequence ID" value="NZ_BAAAFY010000001.1"/>
</dbReference>
<keyword evidence="1" id="KW-1133">Transmembrane helix</keyword>
<reference evidence="2 3" key="1">
    <citation type="journal article" date="2013" name="Stand. Genomic Sci.">
        <title>Genomic Encyclopedia of Type Strains, Phase I: The one thousand microbial genomes (KMG-I) project.</title>
        <authorList>
            <person name="Kyrpides N.C."/>
            <person name="Woyke T."/>
            <person name="Eisen J.A."/>
            <person name="Garrity G."/>
            <person name="Lilburn T.G."/>
            <person name="Beck B.J."/>
            <person name="Whitman W.B."/>
            <person name="Hugenholtz P."/>
            <person name="Klenk H.P."/>
        </authorList>
    </citation>
    <scope>NUCLEOTIDE SEQUENCE [LARGE SCALE GENOMIC DNA]</scope>
    <source>
        <strain evidence="2 3">DSM 13484</strain>
    </source>
</reference>
<protein>
    <recommendedName>
        <fullName evidence="4">DUF2892 domain-containing protein</fullName>
    </recommendedName>
</protein>
<name>A0A562T846_CHIJA</name>
<evidence type="ECO:0000313" key="2">
    <source>
        <dbReference type="EMBL" id="TWI89040.1"/>
    </source>
</evidence>
<keyword evidence="1" id="KW-0472">Membrane</keyword>
<dbReference type="AlphaFoldDB" id="A0A562T846"/>
<accession>A0A562T846</accession>
<comment type="caution">
    <text evidence="2">The sequence shown here is derived from an EMBL/GenBank/DDBJ whole genome shotgun (WGS) entry which is preliminary data.</text>
</comment>
<feature type="transmembrane region" description="Helical" evidence="1">
    <location>
        <begin position="12"/>
        <end position="31"/>
    </location>
</feature>